<reference evidence="1 2" key="1">
    <citation type="submission" date="2020-03" db="EMBL/GenBank/DDBJ databases">
        <title>Soil Listeria distribution.</title>
        <authorList>
            <person name="Liao J."/>
            <person name="Wiedmann M."/>
        </authorList>
    </citation>
    <scope>NUCLEOTIDE SEQUENCE [LARGE SCALE GENOMIC DNA]</scope>
    <source>
        <strain evidence="1 2">FSL L7-0990</strain>
    </source>
</reference>
<protein>
    <submittedName>
        <fullName evidence="1">Uncharacterized protein</fullName>
    </submittedName>
</protein>
<comment type="caution">
    <text evidence="1">The sequence shown here is derived from an EMBL/GenBank/DDBJ whole genome shotgun (WGS) entry which is preliminary data.</text>
</comment>
<evidence type="ECO:0000313" key="2">
    <source>
        <dbReference type="Proteomes" id="UP000548082"/>
    </source>
</evidence>
<dbReference type="AlphaFoldDB" id="A0A842B6H8"/>
<sequence length="95" mass="11226">MFKKKIKPEEKHISYEAFAEGFRDDWLGLSSVDARFHDFVWNRIQADVKASYEDYLGTSNGQIRSHYTALVGMIYEEKYEGLVEAYNEIYVDESW</sequence>
<proteinExistence type="predicted"/>
<dbReference type="RefSeq" id="WP_185545324.1">
    <property type="nucleotide sequence ID" value="NZ_JAARVD010000006.1"/>
</dbReference>
<organism evidence="1 2">
    <name type="scientific">Listeria booriae</name>
    <dbReference type="NCBI Taxonomy" id="1552123"/>
    <lineage>
        <taxon>Bacteria</taxon>
        <taxon>Bacillati</taxon>
        <taxon>Bacillota</taxon>
        <taxon>Bacilli</taxon>
        <taxon>Bacillales</taxon>
        <taxon>Listeriaceae</taxon>
        <taxon>Listeria</taxon>
    </lineage>
</organism>
<gene>
    <name evidence="1" type="ORF">HCA55_12405</name>
</gene>
<dbReference type="EMBL" id="JAARVD010000006">
    <property type="protein sequence ID" value="MBC1797532.1"/>
    <property type="molecule type" value="Genomic_DNA"/>
</dbReference>
<name>A0A842B6H8_9LIST</name>
<dbReference type="Proteomes" id="UP000548082">
    <property type="component" value="Unassembled WGS sequence"/>
</dbReference>
<accession>A0A842B6H8</accession>
<evidence type="ECO:0000313" key="1">
    <source>
        <dbReference type="EMBL" id="MBC1797532.1"/>
    </source>
</evidence>